<proteinExistence type="predicted"/>
<dbReference type="EMBL" id="JACJIP010000038">
    <property type="protein sequence ID" value="MBA9087909.1"/>
    <property type="molecule type" value="Genomic_DNA"/>
</dbReference>
<protein>
    <submittedName>
        <fullName evidence="1">Uncharacterized protein</fullName>
    </submittedName>
</protein>
<accession>A0A7W3SX81</accession>
<organism evidence="1 2">
    <name type="scientific">Fontibacillus solani</name>
    <dbReference type="NCBI Taxonomy" id="1572857"/>
    <lineage>
        <taxon>Bacteria</taxon>
        <taxon>Bacillati</taxon>
        <taxon>Bacillota</taxon>
        <taxon>Bacilli</taxon>
        <taxon>Bacillales</taxon>
        <taxon>Paenibacillaceae</taxon>
        <taxon>Fontibacillus</taxon>
    </lineage>
</organism>
<evidence type="ECO:0000313" key="2">
    <source>
        <dbReference type="Proteomes" id="UP000567067"/>
    </source>
</evidence>
<dbReference type="AlphaFoldDB" id="A0A7W3SX81"/>
<keyword evidence="2" id="KW-1185">Reference proteome</keyword>
<sequence>MLFAATFDDVPLEKILETRVGFVIMVDETFLRI</sequence>
<evidence type="ECO:0000313" key="1">
    <source>
        <dbReference type="EMBL" id="MBA9087909.1"/>
    </source>
</evidence>
<name>A0A7W3SX81_9BACL</name>
<dbReference type="Proteomes" id="UP000567067">
    <property type="component" value="Unassembled WGS sequence"/>
</dbReference>
<comment type="caution">
    <text evidence="1">The sequence shown here is derived from an EMBL/GenBank/DDBJ whole genome shotgun (WGS) entry which is preliminary data.</text>
</comment>
<reference evidence="1 2" key="1">
    <citation type="submission" date="2020-08" db="EMBL/GenBank/DDBJ databases">
        <title>Genomic Encyclopedia of Type Strains, Phase III (KMG-III): the genomes of soil and plant-associated and newly described type strains.</title>
        <authorList>
            <person name="Whitman W."/>
        </authorList>
    </citation>
    <scope>NUCLEOTIDE SEQUENCE [LARGE SCALE GENOMIC DNA]</scope>
    <source>
        <strain evidence="1 2">CECT 8693</strain>
    </source>
</reference>
<gene>
    <name evidence="1" type="ORF">FHR92_004402</name>
</gene>